<reference evidence="6" key="1">
    <citation type="submission" date="2020-04" db="EMBL/GenBank/DDBJ databases">
        <title>Global-level population genomics supports evidence of horizontal gene transfer on evolution of Rhizobia in Lentils.</title>
        <authorList>
            <person name="Gai Y."/>
            <person name="Cook D."/>
            <person name="Riely B."/>
        </authorList>
    </citation>
    <scope>NUCLEOTIDE SEQUENCE</scope>
    <source>
        <strain evidence="6">Derici101B</strain>
    </source>
</reference>
<dbReference type="EMBL" id="JAAXEP010000007">
    <property type="protein sequence ID" value="MBY5629620.1"/>
    <property type="molecule type" value="Genomic_DNA"/>
</dbReference>
<dbReference type="GO" id="GO:0000160">
    <property type="term" value="P:phosphorelay signal transduction system"/>
    <property type="evidence" value="ECO:0007669"/>
    <property type="project" value="InterPro"/>
</dbReference>
<comment type="caution">
    <text evidence="6">The sequence shown here is derived from an EMBL/GenBank/DDBJ whole genome shotgun (WGS) entry which is preliminary data.</text>
</comment>
<dbReference type="InterPro" id="IPR011006">
    <property type="entry name" value="CheY-like_superfamily"/>
</dbReference>
<keyword evidence="2" id="KW-0805">Transcription regulation</keyword>
<evidence type="ECO:0000259" key="5">
    <source>
        <dbReference type="PROSITE" id="PS50110"/>
    </source>
</evidence>
<dbReference type="Gene3D" id="3.40.50.2300">
    <property type="match status" value="1"/>
</dbReference>
<dbReference type="Proteomes" id="UP000825699">
    <property type="component" value="Unassembled WGS sequence"/>
</dbReference>
<dbReference type="Pfam" id="PF00072">
    <property type="entry name" value="Response_reg"/>
    <property type="match status" value="1"/>
</dbReference>
<feature type="modified residue" description="4-aspartylphosphate" evidence="4">
    <location>
        <position position="58"/>
    </location>
</feature>
<organism evidence="6 7">
    <name type="scientific">Rhizobium leguminosarum</name>
    <dbReference type="NCBI Taxonomy" id="384"/>
    <lineage>
        <taxon>Bacteria</taxon>
        <taxon>Pseudomonadati</taxon>
        <taxon>Pseudomonadota</taxon>
        <taxon>Alphaproteobacteria</taxon>
        <taxon>Hyphomicrobiales</taxon>
        <taxon>Rhizobiaceae</taxon>
        <taxon>Rhizobium/Agrobacterium group</taxon>
        <taxon>Rhizobium</taxon>
    </lineage>
</organism>
<dbReference type="RefSeq" id="WP_131661765.1">
    <property type="nucleotide sequence ID" value="NZ_CP071399.1"/>
</dbReference>
<dbReference type="InterPro" id="IPR050595">
    <property type="entry name" value="Bact_response_regulator"/>
</dbReference>
<protein>
    <submittedName>
        <fullName evidence="6">Response regulator</fullName>
    </submittedName>
</protein>
<feature type="domain" description="Response regulatory" evidence="5">
    <location>
        <begin position="8"/>
        <end position="120"/>
    </location>
</feature>
<dbReference type="SMART" id="SM00448">
    <property type="entry name" value="REC"/>
    <property type="match status" value="1"/>
</dbReference>
<evidence type="ECO:0000256" key="3">
    <source>
        <dbReference type="ARBA" id="ARBA00023163"/>
    </source>
</evidence>
<name>A0AAJ1EEV0_RHILE</name>
<dbReference type="GeneID" id="67486317"/>
<evidence type="ECO:0000313" key="6">
    <source>
        <dbReference type="EMBL" id="MBY5629620.1"/>
    </source>
</evidence>
<dbReference type="PANTHER" id="PTHR44591:SF3">
    <property type="entry name" value="RESPONSE REGULATORY DOMAIN-CONTAINING PROTEIN"/>
    <property type="match status" value="1"/>
</dbReference>
<evidence type="ECO:0000256" key="1">
    <source>
        <dbReference type="ARBA" id="ARBA00022553"/>
    </source>
</evidence>
<evidence type="ECO:0000256" key="4">
    <source>
        <dbReference type="PROSITE-ProRule" id="PRU00169"/>
    </source>
</evidence>
<dbReference type="PANTHER" id="PTHR44591">
    <property type="entry name" value="STRESS RESPONSE REGULATOR PROTEIN 1"/>
    <property type="match status" value="1"/>
</dbReference>
<dbReference type="InterPro" id="IPR001789">
    <property type="entry name" value="Sig_transdc_resp-reg_receiver"/>
</dbReference>
<proteinExistence type="predicted"/>
<dbReference type="AlphaFoldDB" id="A0AAJ1EEV0"/>
<dbReference type="PROSITE" id="PS50110">
    <property type="entry name" value="RESPONSE_REGULATORY"/>
    <property type="match status" value="1"/>
</dbReference>
<accession>A0AAJ1EEV0</accession>
<keyword evidence="3" id="KW-0804">Transcription</keyword>
<dbReference type="SUPFAM" id="SSF52172">
    <property type="entry name" value="CheY-like"/>
    <property type="match status" value="1"/>
</dbReference>
<sequence>MNVAKTTSILLMEDEIIIAMDVEDTLHRAGFHQIETVSSCRAAEEWLTANDPDLVVMDVELKDGIAGAIARSLRDRHIPFIVYTGAQQKVHPDAAAFSEGVWLEKPCEPAALLTEIRRCIRQGPTSIVVDGCTQGRNTR</sequence>
<gene>
    <name evidence="6" type="ORF">HFO42_16140</name>
</gene>
<keyword evidence="1 4" id="KW-0597">Phosphoprotein</keyword>
<evidence type="ECO:0000256" key="2">
    <source>
        <dbReference type="ARBA" id="ARBA00023015"/>
    </source>
</evidence>
<evidence type="ECO:0000313" key="7">
    <source>
        <dbReference type="Proteomes" id="UP000825699"/>
    </source>
</evidence>